<accession>U7UEU3</accession>
<name>U7UEU3_9FIRM</name>
<dbReference type="GO" id="GO:0016020">
    <property type="term" value="C:membrane"/>
    <property type="evidence" value="ECO:0007669"/>
    <property type="project" value="InterPro"/>
</dbReference>
<feature type="domain" description="EamA" evidence="3">
    <location>
        <begin position="11"/>
        <end position="139"/>
    </location>
</feature>
<evidence type="ECO:0000256" key="1">
    <source>
        <dbReference type="ARBA" id="ARBA00007362"/>
    </source>
</evidence>
<dbReference type="PANTHER" id="PTHR22911:SF102">
    <property type="entry name" value="MEMBRANE PROTEIN"/>
    <property type="match status" value="1"/>
</dbReference>
<dbReference type="PANTHER" id="PTHR22911">
    <property type="entry name" value="ACYL-MALONYL CONDENSING ENZYME-RELATED"/>
    <property type="match status" value="1"/>
</dbReference>
<organism evidence="4 5">
    <name type="scientific">Megasphaera vaginalis</name>
    <name type="common">ex Srinivasan et al. 2021</name>
    <dbReference type="NCBI Taxonomy" id="1111454"/>
    <lineage>
        <taxon>Bacteria</taxon>
        <taxon>Bacillati</taxon>
        <taxon>Bacillota</taxon>
        <taxon>Negativicutes</taxon>
        <taxon>Veillonellales</taxon>
        <taxon>Veillonellaceae</taxon>
        <taxon>Megasphaera</taxon>
    </lineage>
</organism>
<dbReference type="SUPFAM" id="SSF103481">
    <property type="entry name" value="Multidrug resistance efflux transporter EmrE"/>
    <property type="match status" value="2"/>
</dbReference>
<dbReference type="Proteomes" id="UP000017090">
    <property type="component" value="Unassembled WGS sequence"/>
</dbReference>
<feature type="transmembrane region" description="Helical" evidence="2">
    <location>
        <begin position="7"/>
        <end position="25"/>
    </location>
</feature>
<dbReference type="AlphaFoldDB" id="U7UEU3"/>
<dbReference type="RefSeq" id="WP_023054325.1">
    <property type="nucleotide sequence ID" value="NZ_AWXA01000051.1"/>
</dbReference>
<dbReference type="PATRIC" id="fig|1111454.3.peg.1915"/>
<keyword evidence="5" id="KW-1185">Reference proteome</keyword>
<gene>
    <name evidence="4" type="ORF">HMPREF1250_1232</name>
</gene>
<feature type="transmembrane region" description="Helical" evidence="2">
    <location>
        <begin position="37"/>
        <end position="55"/>
    </location>
</feature>
<feature type="transmembrane region" description="Helical" evidence="2">
    <location>
        <begin position="122"/>
        <end position="140"/>
    </location>
</feature>
<dbReference type="InterPro" id="IPR000620">
    <property type="entry name" value="EamA_dom"/>
</dbReference>
<feature type="transmembrane region" description="Helical" evidence="2">
    <location>
        <begin position="152"/>
        <end position="172"/>
    </location>
</feature>
<evidence type="ECO:0000313" key="4">
    <source>
        <dbReference type="EMBL" id="ERT57821.1"/>
    </source>
</evidence>
<dbReference type="Pfam" id="PF00892">
    <property type="entry name" value="EamA"/>
    <property type="match status" value="2"/>
</dbReference>
<feature type="transmembrane region" description="Helical" evidence="2">
    <location>
        <begin position="213"/>
        <end position="234"/>
    </location>
</feature>
<comment type="similarity">
    <text evidence="1">Belongs to the EamA transporter family.</text>
</comment>
<feature type="transmembrane region" description="Helical" evidence="2">
    <location>
        <begin position="67"/>
        <end position="85"/>
    </location>
</feature>
<feature type="transmembrane region" description="Helical" evidence="2">
    <location>
        <begin position="270"/>
        <end position="286"/>
    </location>
</feature>
<keyword evidence="2" id="KW-0812">Transmembrane</keyword>
<feature type="transmembrane region" description="Helical" evidence="2">
    <location>
        <begin position="91"/>
        <end position="115"/>
    </location>
</feature>
<dbReference type="EMBL" id="AWXA01000051">
    <property type="protein sequence ID" value="ERT57821.1"/>
    <property type="molecule type" value="Genomic_DNA"/>
</dbReference>
<dbReference type="eggNOG" id="COG0697">
    <property type="taxonomic scope" value="Bacteria"/>
</dbReference>
<dbReference type="InterPro" id="IPR037185">
    <property type="entry name" value="EmrE-like"/>
</dbReference>
<keyword evidence="2" id="KW-0472">Membrane</keyword>
<evidence type="ECO:0000256" key="2">
    <source>
        <dbReference type="SAM" id="Phobius"/>
    </source>
</evidence>
<feature type="transmembrane region" description="Helical" evidence="2">
    <location>
        <begin position="246"/>
        <end position="264"/>
    </location>
</feature>
<protein>
    <submittedName>
        <fullName evidence="4">EamA-like transporter family protein</fullName>
    </submittedName>
</protein>
<feature type="domain" description="EamA" evidence="3">
    <location>
        <begin position="153"/>
        <end position="285"/>
    </location>
</feature>
<comment type="caution">
    <text evidence="4">The sequence shown here is derived from an EMBL/GenBank/DDBJ whole genome shotgun (WGS) entry which is preliminary data.</text>
</comment>
<evidence type="ECO:0000259" key="3">
    <source>
        <dbReference type="Pfam" id="PF00892"/>
    </source>
</evidence>
<keyword evidence="2" id="KW-1133">Transmembrane helix</keyword>
<dbReference type="OrthoDB" id="9814238at2"/>
<feature type="transmembrane region" description="Helical" evidence="2">
    <location>
        <begin position="184"/>
        <end position="201"/>
    </location>
</feature>
<reference evidence="4 5" key="1">
    <citation type="submission" date="2013-09" db="EMBL/GenBank/DDBJ databases">
        <authorList>
            <person name="Durkin A.S."/>
            <person name="Haft D.R."/>
            <person name="McCorrison J."/>
            <person name="Torralba M."/>
            <person name="Gillis M."/>
            <person name="Haft D.H."/>
            <person name="Methe B."/>
            <person name="Sutton G."/>
            <person name="Nelson K.E."/>
        </authorList>
    </citation>
    <scope>NUCLEOTIDE SEQUENCE [LARGE SCALE GENOMIC DNA]</scope>
    <source>
        <strain evidence="4 5">BV3C16-1</strain>
    </source>
</reference>
<sequence length="290" mass="31378">MGEENKVSKYLFLVSMVIFGTIGIFRRLLPIDSVMLVFLRGAGGALVLTLFLLICRRHPDFDGIRRNLAKLTVSGIFLGLNWIFLFESYTYTTVATATLCYYMSPVFLIIASVFFLHETMSLPKGFCVLLAIIGMVFVSGVPESGIPQAAELRGVVCGLAAAVFYTAMIMTNKMIHHIGAYDKTIVQLAVAAVALIPYLTVTQGWSSFQLTGLTLVLLAVVIIVHTGIACAIYFSTMESLKAQTIAVFSYVDPITAILLSALLLHEPMSLLNGIGAVMVLGAAVLCDKCS</sequence>
<proteinExistence type="inferred from homology"/>
<dbReference type="STRING" id="1111454.HMPREF1250_1232"/>
<evidence type="ECO:0000313" key="5">
    <source>
        <dbReference type="Proteomes" id="UP000017090"/>
    </source>
</evidence>